<dbReference type="GO" id="GO:0042026">
    <property type="term" value="P:protein refolding"/>
    <property type="evidence" value="ECO:0007669"/>
    <property type="project" value="TreeGrafter"/>
</dbReference>
<dbReference type="AlphaFoldDB" id="A0A8T2NNZ9"/>
<reference evidence="6" key="1">
    <citation type="thesis" date="2021" institute="BYU ScholarsArchive" country="Provo, UT, USA">
        <title>Applications of and Algorithms for Genome Assembly and Genomic Analyses with an Emphasis on Marine Teleosts.</title>
        <authorList>
            <person name="Pickett B.D."/>
        </authorList>
    </citation>
    <scope>NUCLEOTIDE SEQUENCE</scope>
    <source>
        <strain evidence="6">HI-2016</strain>
    </source>
</reference>
<evidence type="ECO:0000313" key="6">
    <source>
        <dbReference type="EMBL" id="KAG9342573.1"/>
    </source>
</evidence>
<proteinExistence type="inferred from homology"/>
<keyword evidence="7" id="KW-1185">Reference proteome</keyword>
<evidence type="ECO:0000259" key="5">
    <source>
        <dbReference type="PROSITE" id="PS01031"/>
    </source>
</evidence>
<dbReference type="PANTHER" id="PTHR45640:SF2">
    <property type="entry name" value="HEAT SHOCK PROTEIN BETA-11-RELATED"/>
    <property type="match status" value="1"/>
</dbReference>
<evidence type="ECO:0000313" key="7">
    <source>
        <dbReference type="Proteomes" id="UP000824540"/>
    </source>
</evidence>
<feature type="domain" description="SHSP" evidence="5">
    <location>
        <begin position="102"/>
        <end position="215"/>
    </location>
</feature>
<dbReference type="GO" id="GO:0005634">
    <property type="term" value="C:nucleus"/>
    <property type="evidence" value="ECO:0007669"/>
    <property type="project" value="TreeGrafter"/>
</dbReference>
<dbReference type="GO" id="GO:0005737">
    <property type="term" value="C:cytoplasm"/>
    <property type="evidence" value="ECO:0007669"/>
    <property type="project" value="TreeGrafter"/>
</dbReference>
<protein>
    <recommendedName>
        <fullName evidence="5">SHSP domain-containing protein</fullName>
    </recommendedName>
</protein>
<dbReference type="Gene3D" id="2.60.40.790">
    <property type="match status" value="1"/>
</dbReference>
<feature type="region of interest" description="Disordered" evidence="4">
    <location>
        <begin position="218"/>
        <end position="239"/>
    </location>
</feature>
<dbReference type="InterPro" id="IPR008978">
    <property type="entry name" value="HSP20-like_chaperone"/>
</dbReference>
<dbReference type="GO" id="GO:0051082">
    <property type="term" value="F:unfolded protein binding"/>
    <property type="evidence" value="ECO:0007669"/>
    <property type="project" value="TreeGrafter"/>
</dbReference>
<dbReference type="OrthoDB" id="9942401at2759"/>
<evidence type="ECO:0000256" key="4">
    <source>
        <dbReference type="SAM" id="MobiDB-lite"/>
    </source>
</evidence>
<keyword evidence="1" id="KW-0346">Stress response</keyword>
<evidence type="ECO:0000256" key="1">
    <source>
        <dbReference type="ARBA" id="ARBA00023016"/>
    </source>
</evidence>
<comment type="similarity">
    <text evidence="2 3">Belongs to the small heat shock protein (HSP20) family.</text>
</comment>
<gene>
    <name evidence="6" type="ORF">JZ751_015998</name>
</gene>
<evidence type="ECO:0000256" key="2">
    <source>
        <dbReference type="PROSITE-ProRule" id="PRU00285"/>
    </source>
</evidence>
<dbReference type="CDD" id="cd06481">
    <property type="entry name" value="ACD_HspB9_like"/>
    <property type="match status" value="1"/>
</dbReference>
<dbReference type="Pfam" id="PF00011">
    <property type="entry name" value="HSP20"/>
    <property type="match status" value="1"/>
</dbReference>
<dbReference type="SUPFAM" id="SSF49764">
    <property type="entry name" value="HSP20-like chaperones"/>
    <property type="match status" value="1"/>
</dbReference>
<dbReference type="InterPro" id="IPR001436">
    <property type="entry name" value="Alpha-crystallin/sHSP_animal"/>
</dbReference>
<feature type="compositionally biased region" description="Polar residues" evidence="4">
    <location>
        <begin position="222"/>
        <end position="233"/>
    </location>
</feature>
<sequence>MTGKFLNSLEVTNDSELPLHTLQISSKKQTNSTPVKMLCSHVFQPSFSRMMGFHWPVRSLWPEIRPLFFQEEMLQRHMQEMKNNLDFVDKLQQRIFEDIEQVPSSMTVQPVSYKLEKDGDHFALTLDTKDFSPEQLSVKQVGRKLRVCGKMEKLEEDGKGSYSYRRQEFRQEFDLPEGVNPNAVTCSLSDGQLKIQAPKEALPEEAERMVPIDCSPVEKTLQFHSSQAEGSTENSEKQQ</sequence>
<organism evidence="6 7">
    <name type="scientific">Albula glossodonta</name>
    <name type="common">roundjaw bonefish</name>
    <dbReference type="NCBI Taxonomy" id="121402"/>
    <lineage>
        <taxon>Eukaryota</taxon>
        <taxon>Metazoa</taxon>
        <taxon>Chordata</taxon>
        <taxon>Craniata</taxon>
        <taxon>Vertebrata</taxon>
        <taxon>Euteleostomi</taxon>
        <taxon>Actinopterygii</taxon>
        <taxon>Neopterygii</taxon>
        <taxon>Teleostei</taxon>
        <taxon>Albuliformes</taxon>
        <taxon>Albulidae</taxon>
        <taxon>Albula</taxon>
    </lineage>
</organism>
<dbReference type="PANTHER" id="PTHR45640">
    <property type="entry name" value="HEAT SHOCK PROTEIN HSP-12.2-RELATED"/>
    <property type="match status" value="1"/>
</dbReference>
<comment type="caution">
    <text evidence="6">The sequence shown here is derived from an EMBL/GenBank/DDBJ whole genome shotgun (WGS) entry which is preliminary data.</text>
</comment>
<dbReference type="InterPro" id="IPR002068">
    <property type="entry name" value="A-crystallin/Hsp20_dom"/>
</dbReference>
<dbReference type="GO" id="GO:0009408">
    <property type="term" value="P:response to heat"/>
    <property type="evidence" value="ECO:0007669"/>
    <property type="project" value="TreeGrafter"/>
</dbReference>
<evidence type="ECO:0000256" key="3">
    <source>
        <dbReference type="RuleBase" id="RU003616"/>
    </source>
</evidence>
<dbReference type="Proteomes" id="UP000824540">
    <property type="component" value="Unassembled WGS sequence"/>
</dbReference>
<name>A0A8T2NNZ9_9TELE</name>
<dbReference type="EMBL" id="JAFBMS010000027">
    <property type="protein sequence ID" value="KAG9342573.1"/>
    <property type="molecule type" value="Genomic_DNA"/>
</dbReference>
<accession>A0A8T2NNZ9</accession>
<dbReference type="PROSITE" id="PS01031">
    <property type="entry name" value="SHSP"/>
    <property type="match status" value="1"/>
</dbReference>